<gene>
    <name evidence="1" type="ORF">RB2654_16886</name>
</gene>
<evidence type="ECO:0000313" key="1">
    <source>
        <dbReference type="EMBL" id="EAQ14365.1"/>
    </source>
</evidence>
<protein>
    <submittedName>
        <fullName evidence="1">Uncharacterized protein</fullName>
    </submittedName>
</protein>
<dbReference type="AlphaFoldDB" id="A3VBN2"/>
<dbReference type="RefSeq" id="WP_008333740.1">
    <property type="nucleotide sequence ID" value="NZ_CH902578.1"/>
</dbReference>
<dbReference type="Proteomes" id="UP000002931">
    <property type="component" value="Unassembled WGS sequence"/>
</dbReference>
<dbReference type="HOGENOM" id="CLU_2494201_0_0_5"/>
<reference evidence="1 2" key="1">
    <citation type="journal article" date="2010" name="J. Bacteriol.">
        <title>Genome sequences of Pelagibaca bermudensis HTCC2601T and Maritimibacter alkaliphilus HTCC2654T, the type strains of two marine Roseobacter genera.</title>
        <authorList>
            <person name="Thrash J.C."/>
            <person name="Cho J.C."/>
            <person name="Ferriera S."/>
            <person name="Johnson J."/>
            <person name="Vergin K.L."/>
            <person name="Giovannoni S.J."/>
        </authorList>
    </citation>
    <scope>NUCLEOTIDE SEQUENCE [LARGE SCALE GENOMIC DNA]</scope>
    <source>
        <strain evidence="1 2">HTCC2654</strain>
    </source>
</reference>
<accession>A3VBN2</accession>
<dbReference type="EMBL" id="AAMT01000002">
    <property type="protein sequence ID" value="EAQ14365.1"/>
    <property type="molecule type" value="Genomic_DNA"/>
</dbReference>
<comment type="caution">
    <text evidence="1">The sequence shown here is derived from an EMBL/GenBank/DDBJ whole genome shotgun (WGS) entry which is preliminary data.</text>
</comment>
<organism evidence="1 2">
    <name type="scientific">Maritimibacter alkaliphilus HTCC2654</name>
    <dbReference type="NCBI Taxonomy" id="314271"/>
    <lineage>
        <taxon>Bacteria</taxon>
        <taxon>Pseudomonadati</taxon>
        <taxon>Pseudomonadota</taxon>
        <taxon>Alphaproteobacteria</taxon>
        <taxon>Rhodobacterales</taxon>
        <taxon>Roseobacteraceae</taxon>
        <taxon>Maritimibacter</taxon>
    </lineage>
</organism>
<name>A3VBN2_9RHOB</name>
<dbReference type="STRING" id="314271.RB2654_16886"/>
<proteinExistence type="predicted"/>
<sequence>MTAFNATTTTVLESEGCEDLPIVERVRRGRLAALAALRAVTADSGNVVSIFDGSLPKRADRPVFHTCRKASKNKLPPLMLTNPIAA</sequence>
<evidence type="ECO:0000313" key="2">
    <source>
        <dbReference type="Proteomes" id="UP000002931"/>
    </source>
</evidence>
<keyword evidence="2" id="KW-1185">Reference proteome</keyword>